<evidence type="ECO:0000256" key="1">
    <source>
        <dbReference type="SAM" id="MobiDB-lite"/>
    </source>
</evidence>
<keyword evidence="4" id="KW-1185">Reference proteome</keyword>
<name>K9WDL9_9CYAN</name>
<dbReference type="EMBL" id="CP003630">
    <property type="protein sequence ID" value="AFZ17854.1"/>
    <property type="molecule type" value="Genomic_DNA"/>
</dbReference>
<dbReference type="SUPFAM" id="SSF51126">
    <property type="entry name" value="Pectin lyase-like"/>
    <property type="match status" value="5"/>
</dbReference>
<evidence type="ECO:0000313" key="3">
    <source>
        <dbReference type="EMBL" id="AFZ17854.1"/>
    </source>
</evidence>
<feature type="domain" description="Filamentous haemagglutinin FhaB/tRNA nuclease CdiA-like TPS" evidence="2">
    <location>
        <begin position="68"/>
        <end position="181"/>
    </location>
</feature>
<dbReference type="Pfam" id="PF05860">
    <property type="entry name" value="TPS"/>
    <property type="match status" value="1"/>
</dbReference>
<proteinExistence type="predicted"/>
<dbReference type="PATRIC" id="fig|1173027.3.peg.2229"/>
<sequence>MVALISGMLWMVTYFPGDFGLGLIRVLKVGGVITLRGCCAISFAGAPWAIAFAGNPALAQITPDTMLGTESSVVTPNINIRGLPGDRIDGGAVRGANLFHSFQEFNVGEGQRVYFANPTGIENILSRITGNNLSNILGTLGVDGGANLFLLNPNGIIFGAGAKLDISGSFLASTANSVVFNNGYQFSATNPEAPPLLTVSVPLGVQYGSNQPRATITNSGILAVGQNFTLNAGNLDLQGLVQAGKDLTLQAQDTVKIRDSAINPFIAAAGNQLLVQGNETVDIFALNHANSGFFSSGDMVLRSPNSVMGDAHYTTGGNFRIERLDGSLGNLWSPGDPVIRATGNVSFTNYTGASLHIFAGGSVNITGRVTITGIDATNFINETVTLSDQTTELSVNGSTRPTLDIRAGTLAVGNPVNVCVGCPLFQPTSLTFLNTPLTADITINEIVINRPDGLVFLTNQYQPNSALAGNIQVTGIFADDSNGSFIGKGSDVVIDSRGNITLPEDGRIQTNSGTGNAGNVTLFANGSFFMNPGSQIQAVTFGQGNSGNVTIKVGDAVINSGIGTVIYTNVGSDTGANAGDINIQAGSLSLIDGAQLQAIGGQGNAGNVIINVRDDVLISGADSSGEYNSSIYTSIGEGATGNGGNIEIEAGTLTLTDYGFLDAGAFSVDGGVSSQGQSQAGNIILNVRDTITVAGFNAISGYPSGMSVGTYAGASGQAGRITINTDKLRVADGAYLSASTYNSSNGGEITVNANIVELTGGGQILALPYAQGNGGNVTLNVSDRLTISGYDPTFQSRLIEFGSGVVINQGNVSGVFTGYGLGVLPTFLNIPVESTGNAGNISIIGPREVNIDQGELFTGAFNTGNAGTLSITQTGSVRLTNLASMSTSTFGTGNAGTLLIETGNLSVQNQSFIISATVGDGDAGDLTIRANDSVEVNSGSRITSQTSGSGNAADLTVETRRLSLRNGEISSGAGTRITTDGDFLIFSQSNGRSGNLTIKALESVDIGGEPGTPIGGLFTATFGYGQGGDLSVETGRLTIQDGGRIEAGTFGNGLGGTVRINALESIELIGTSADGTFASGVSAYSRPPLDFDANLWQGNANSGGVNLTTNQLIIRDGAEVTTAVEGASQTGNAGDIQVQANSLSLTNGGRITSRSDGVSNAGNINVNVTGNLRSSGGTISATSTQLGGGNINIAADDIRLDGNSLISTSVKESTGGGGNITINSTVFLAIEDSDILANAADGRGGDIFINSEAFLADIFSRRLAEPVGRNPGDFARFRNNDRVDISADSKAGQSGTVTYPDIEQIRGVPALPSNLVDAEGLIDRRCTPNNDARKSSFTITGRGGLPPSPSDPLMNDEVWVDWISLEEREENGNAAATETHSTSSNPKSLVEAQGWIINEKGQVVLTAQAPTVTPNRPQLELPPCEENEAAFDQ</sequence>
<dbReference type="InterPro" id="IPR012334">
    <property type="entry name" value="Pectin_lyas_fold"/>
</dbReference>
<dbReference type="eggNOG" id="COG3210">
    <property type="taxonomic scope" value="Bacteria"/>
</dbReference>
<dbReference type="RefSeq" id="WP_015182006.1">
    <property type="nucleotide sequence ID" value="NC_019738.1"/>
</dbReference>
<accession>K9WDL9</accession>
<feature type="region of interest" description="Disordered" evidence="1">
    <location>
        <begin position="1326"/>
        <end position="1353"/>
    </location>
</feature>
<dbReference type="InterPro" id="IPR011050">
    <property type="entry name" value="Pectin_lyase_fold/virulence"/>
</dbReference>
<dbReference type="NCBIfam" id="TIGR01901">
    <property type="entry name" value="adhes_NPXG"/>
    <property type="match status" value="1"/>
</dbReference>
<gene>
    <name evidence="3" type="ORF">Mic7113_2007</name>
</gene>
<dbReference type="STRING" id="1173027.Mic7113_2007"/>
<evidence type="ECO:0000313" key="4">
    <source>
        <dbReference type="Proteomes" id="UP000010471"/>
    </source>
</evidence>
<feature type="compositionally biased region" description="Acidic residues" evidence="1">
    <location>
        <begin position="1423"/>
        <end position="1433"/>
    </location>
</feature>
<dbReference type="OrthoDB" id="436571at2"/>
<dbReference type="Gene3D" id="2.160.20.10">
    <property type="entry name" value="Single-stranded right-handed beta-helix, Pectin lyase-like"/>
    <property type="match status" value="3"/>
</dbReference>
<dbReference type="SMART" id="SM00912">
    <property type="entry name" value="Haemagg_act"/>
    <property type="match status" value="1"/>
</dbReference>
<protein>
    <submittedName>
        <fullName evidence="3">Filamentous hemagglutinin family N-terminal domain protein</fullName>
    </submittedName>
</protein>
<dbReference type="Proteomes" id="UP000010471">
    <property type="component" value="Chromosome"/>
</dbReference>
<dbReference type="InterPro" id="IPR008638">
    <property type="entry name" value="FhaB/CdiA-like_TPS"/>
</dbReference>
<dbReference type="HOGENOM" id="CLU_001325_1_0_3"/>
<dbReference type="KEGG" id="mic:Mic7113_2007"/>
<reference evidence="3 4" key="1">
    <citation type="submission" date="2012-06" db="EMBL/GenBank/DDBJ databases">
        <title>Finished chromosome of genome of Microcoleus sp. PCC 7113.</title>
        <authorList>
            <consortium name="US DOE Joint Genome Institute"/>
            <person name="Gugger M."/>
            <person name="Coursin T."/>
            <person name="Rippka R."/>
            <person name="Tandeau De Marsac N."/>
            <person name="Huntemann M."/>
            <person name="Wei C.-L."/>
            <person name="Han J."/>
            <person name="Detter J.C."/>
            <person name="Han C."/>
            <person name="Tapia R."/>
            <person name="Chen A."/>
            <person name="Kyrpides N."/>
            <person name="Mavromatis K."/>
            <person name="Markowitz V."/>
            <person name="Szeto E."/>
            <person name="Ivanova N."/>
            <person name="Pagani I."/>
            <person name="Pati A."/>
            <person name="Goodwin L."/>
            <person name="Nordberg H.P."/>
            <person name="Cantor M.N."/>
            <person name="Hua S.X."/>
            <person name="Woyke T."/>
            <person name="Kerfeld C.A."/>
        </authorList>
    </citation>
    <scope>NUCLEOTIDE SEQUENCE [LARGE SCALE GENOMIC DNA]</scope>
    <source>
        <strain evidence="3 4">PCC 7113</strain>
    </source>
</reference>
<feature type="region of interest" description="Disordered" evidence="1">
    <location>
        <begin position="1411"/>
        <end position="1433"/>
    </location>
</feature>
<evidence type="ECO:0000259" key="2">
    <source>
        <dbReference type="SMART" id="SM00912"/>
    </source>
</evidence>
<organism evidence="3 4">
    <name type="scientific">Allocoleopsis franciscana PCC 7113</name>
    <dbReference type="NCBI Taxonomy" id="1173027"/>
    <lineage>
        <taxon>Bacteria</taxon>
        <taxon>Bacillati</taxon>
        <taxon>Cyanobacteriota</taxon>
        <taxon>Cyanophyceae</taxon>
        <taxon>Coleofasciculales</taxon>
        <taxon>Coleofasciculaceae</taxon>
        <taxon>Allocoleopsis</taxon>
        <taxon>Allocoleopsis franciscana</taxon>
    </lineage>
</organism>